<dbReference type="InterPro" id="IPR050959">
    <property type="entry name" value="MarA-like"/>
</dbReference>
<keyword evidence="3" id="KW-0804">Transcription</keyword>
<dbReference type="Pfam" id="PF06445">
    <property type="entry name" value="GyrI-like"/>
    <property type="match status" value="1"/>
</dbReference>
<dbReference type="SUPFAM" id="SSF46689">
    <property type="entry name" value="Homeodomain-like"/>
    <property type="match status" value="2"/>
</dbReference>
<keyword evidence="1" id="KW-0805">Transcription regulation</keyword>
<evidence type="ECO:0000313" key="6">
    <source>
        <dbReference type="Proteomes" id="UP001596303"/>
    </source>
</evidence>
<keyword evidence="6" id="KW-1185">Reference proteome</keyword>
<dbReference type="Gene3D" id="1.10.10.60">
    <property type="entry name" value="Homeodomain-like"/>
    <property type="match status" value="2"/>
</dbReference>
<dbReference type="PRINTS" id="PR00032">
    <property type="entry name" value="HTHARAC"/>
</dbReference>
<dbReference type="SMART" id="SM00871">
    <property type="entry name" value="AraC_E_bind"/>
    <property type="match status" value="1"/>
</dbReference>
<comment type="caution">
    <text evidence="5">The sequence shown here is derived from an EMBL/GenBank/DDBJ whole genome shotgun (WGS) entry which is preliminary data.</text>
</comment>
<proteinExistence type="predicted"/>
<dbReference type="InterPro" id="IPR018060">
    <property type="entry name" value="HTH_AraC"/>
</dbReference>
<evidence type="ECO:0000256" key="3">
    <source>
        <dbReference type="ARBA" id="ARBA00023163"/>
    </source>
</evidence>
<dbReference type="RefSeq" id="WP_377380235.1">
    <property type="nucleotide sequence ID" value="NZ_JBHSSW010000028.1"/>
</dbReference>
<evidence type="ECO:0000256" key="2">
    <source>
        <dbReference type="ARBA" id="ARBA00023125"/>
    </source>
</evidence>
<feature type="domain" description="HTH araC/xylS-type" evidence="4">
    <location>
        <begin position="5"/>
        <end position="103"/>
    </location>
</feature>
<dbReference type="PANTHER" id="PTHR47504:SF5">
    <property type="entry name" value="RIGHT ORIGIN-BINDING PROTEIN"/>
    <property type="match status" value="1"/>
</dbReference>
<dbReference type="InterPro" id="IPR018062">
    <property type="entry name" value="HTH_AraC-typ_CS"/>
</dbReference>
<sequence>MHLTKKALWFLESHLRESVSLDDVASFVGVSRFHLIRTFGLTQGQSVMRYHRGRRLTEAARQLKHGKNDILSLALEYGYASQQAFTRAFKDQFGITPGAFRKSPELSKLLLVEPRHMTPSLSGTIMPNRFETTDILKLACISQAYDTGTELVGIPDQWQTAMSYASAFPYLLSGPRYGVCDMNEETGIMTYSCGFAIDKGMDIPPEMDAQTIQPAEYAVFRHNGHVSLISETFEAIFELWLPNSPYEPTGAPELEVYSEDFNPFSETGIVEVWVPVKERV</sequence>
<dbReference type="Proteomes" id="UP001596303">
    <property type="component" value="Unassembled WGS sequence"/>
</dbReference>
<evidence type="ECO:0000259" key="4">
    <source>
        <dbReference type="PROSITE" id="PS01124"/>
    </source>
</evidence>
<evidence type="ECO:0000256" key="1">
    <source>
        <dbReference type="ARBA" id="ARBA00023015"/>
    </source>
</evidence>
<dbReference type="InterPro" id="IPR009057">
    <property type="entry name" value="Homeodomain-like_sf"/>
</dbReference>
<dbReference type="PROSITE" id="PS01124">
    <property type="entry name" value="HTH_ARAC_FAMILY_2"/>
    <property type="match status" value="1"/>
</dbReference>
<name>A0ABW1SCA6_9PROT</name>
<dbReference type="PROSITE" id="PS00041">
    <property type="entry name" value="HTH_ARAC_FAMILY_1"/>
    <property type="match status" value="1"/>
</dbReference>
<reference evidence="6" key="1">
    <citation type="journal article" date="2019" name="Int. J. Syst. Evol. Microbiol.">
        <title>The Global Catalogue of Microorganisms (GCM) 10K type strain sequencing project: providing services to taxonomists for standard genome sequencing and annotation.</title>
        <authorList>
            <consortium name="The Broad Institute Genomics Platform"/>
            <consortium name="The Broad Institute Genome Sequencing Center for Infectious Disease"/>
            <person name="Wu L."/>
            <person name="Ma J."/>
        </authorList>
    </citation>
    <scope>NUCLEOTIDE SEQUENCE [LARGE SCALE GENOMIC DNA]</scope>
    <source>
        <strain evidence="6">CGMCC-1.15741</strain>
    </source>
</reference>
<dbReference type="SMART" id="SM00342">
    <property type="entry name" value="HTH_ARAC"/>
    <property type="match status" value="1"/>
</dbReference>
<gene>
    <name evidence="5" type="ORF">ACFQDM_14535</name>
</gene>
<protein>
    <submittedName>
        <fullName evidence="5">GyrI-like domain-containing protein</fullName>
    </submittedName>
</protein>
<accession>A0ABW1SCA6</accession>
<dbReference type="SUPFAM" id="SSF55136">
    <property type="entry name" value="Probable bacterial effector-binding domain"/>
    <property type="match status" value="1"/>
</dbReference>
<organism evidence="5 6">
    <name type="scientific">Ponticaulis profundi</name>
    <dbReference type="NCBI Taxonomy" id="2665222"/>
    <lineage>
        <taxon>Bacteria</taxon>
        <taxon>Pseudomonadati</taxon>
        <taxon>Pseudomonadota</taxon>
        <taxon>Alphaproteobacteria</taxon>
        <taxon>Hyphomonadales</taxon>
        <taxon>Hyphomonadaceae</taxon>
        <taxon>Ponticaulis</taxon>
    </lineage>
</organism>
<dbReference type="InterPro" id="IPR010499">
    <property type="entry name" value="AraC_E-bd"/>
</dbReference>
<dbReference type="InterPro" id="IPR029442">
    <property type="entry name" value="GyrI-like"/>
</dbReference>
<dbReference type="InterPro" id="IPR011256">
    <property type="entry name" value="Reg_factor_effector_dom_sf"/>
</dbReference>
<dbReference type="PANTHER" id="PTHR47504">
    <property type="entry name" value="RIGHT ORIGIN-BINDING PROTEIN"/>
    <property type="match status" value="1"/>
</dbReference>
<dbReference type="Pfam" id="PF12833">
    <property type="entry name" value="HTH_18"/>
    <property type="match status" value="1"/>
</dbReference>
<dbReference type="EMBL" id="JBHSSW010000028">
    <property type="protein sequence ID" value="MFC6199300.1"/>
    <property type="molecule type" value="Genomic_DNA"/>
</dbReference>
<evidence type="ECO:0000313" key="5">
    <source>
        <dbReference type="EMBL" id="MFC6199300.1"/>
    </source>
</evidence>
<keyword evidence="2" id="KW-0238">DNA-binding</keyword>
<dbReference type="InterPro" id="IPR020449">
    <property type="entry name" value="Tscrpt_reg_AraC-type_HTH"/>
</dbReference>
<dbReference type="Gene3D" id="3.20.80.10">
    <property type="entry name" value="Regulatory factor, effector binding domain"/>
    <property type="match status" value="1"/>
</dbReference>